<name>A0A4Z0WBK6_9GAMM</name>
<protein>
    <submittedName>
        <fullName evidence="2">SHOCT domain-containing protein</fullName>
    </submittedName>
</protein>
<dbReference type="RefSeq" id="WP_135483991.1">
    <property type="nucleotide sequence ID" value="NZ_SRMF01000006.1"/>
</dbReference>
<gene>
    <name evidence="2" type="ORF">E4656_14375</name>
</gene>
<organism evidence="2 3">
    <name type="scientific">Natronospirillum operosum</name>
    <dbReference type="NCBI Taxonomy" id="2759953"/>
    <lineage>
        <taxon>Bacteria</taxon>
        <taxon>Pseudomonadati</taxon>
        <taxon>Pseudomonadota</taxon>
        <taxon>Gammaproteobacteria</taxon>
        <taxon>Oceanospirillales</taxon>
        <taxon>Natronospirillaceae</taxon>
        <taxon>Natronospirillum</taxon>
    </lineage>
</organism>
<reference evidence="2 3" key="1">
    <citation type="submission" date="2019-04" db="EMBL/GenBank/DDBJ databases">
        <title>Natronospirillum operosus gen. nov., sp. nov., a haloalkaliphilic satellite isolated from decaying biomass of laboratory culture of cyanobacterium Geitlerinema sp. and proposal of Natronospirillaceae fam. nov. and Saccharospirillaceae fam. nov.</title>
        <authorList>
            <person name="Kevbrin V."/>
            <person name="Boltyanskaya Y."/>
            <person name="Koziaeva V."/>
            <person name="Grouzdev D.S."/>
            <person name="Park M."/>
            <person name="Cho J."/>
        </authorList>
    </citation>
    <scope>NUCLEOTIDE SEQUENCE [LARGE SCALE GENOMIC DNA]</scope>
    <source>
        <strain evidence="2 3">G-116</strain>
    </source>
</reference>
<proteinExistence type="predicted"/>
<dbReference type="OrthoDB" id="6121607at2"/>
<feature type="compositionally biased region" description="Polar residues" evidence="1">
    <location>
        <begin position="1"/>
        <end position="17"/>
    </location>
</feature>
<dbReference type="EMBL" id="SRMF01000006">
    <property type="protein sequence ID" value="TGG92062.1"/>
    <property type="molecule type" value="Genomic_DNA"/>
</dbReference>
<accession>A0A4Z0WBK6</accession>
<evidence type="ECO:0000256" key="1">
    <source>
        <dbReference type="SAM" id="MobiDB-lite"/>
    </source>
</evidence>
<dbReference type="Proteomes" id="UP000297475">
    <property type="component" value="Unassembled WGS sequence"/>
</dbReference>
<feature type="region of interest" description="Disordered" evidence="1">
    <location>
        <begin position="30"/>
        <end position="62"/>
    </location>
</feature>
<keyword evidence="3" id="KW-1185">Reference proteome</keyword>
<evidence type="ECO:0000313" key="3">
    <source>
        <dbReference type="Proteomes" id="UP000297475"/>
    </source>
</evidence>
<evidence type="ECO:0000313" key="2">
    <source>
        <dbReference type="EMBL" id="TGG92062.1"/>
    </source>
</evidence>
<sequence>MQTNLKTLSRQYANGTLSKEEYRRARMDLLESVQEKDQTQPQATVPISTSDESDTQNGDRDD</sequence>
<feature type="compositionally biased region" description="Polar residues" evidence="1">
    <location>
        <begin position="39"/>
        <end position="50"/>
    </location>
</feature>
<feature type="region of interest" description="Disordered" evidence="1">
    <location>
        <begin position="1"/>
        <end position="20"/>
    </location>
</feature>
<dbReference type="AlphaFoldDB" id="A0A4Z0WBK6"/>
<comment type="caution">
    <text evidence="2">The sequence shown here is derived from an EMBL/GenBank/DDBJ whole genome shotgun (WGS) entry which is preliminary data.</text>
</comment>